<sequence length="183" mass="19500">MFRRKEAAASEQYASSNIKLLLVASAFLAVTIVLILLQPGSVTQPIEQVATAPVTAKQTGVEATVTRADASLLDLQTVPASEAVSRQLRQPIRLTDTDARHTDLRSLTSAVLIGFGHTPQQGDRLQALLVQALTEGQSNAYIDALLNTAAARGEFSLPRQLTTATGRLDTEALLVALVRQSQG</sequence>
<dbReference type="KEGG" id="tom:BWR18_17075"/>
<dbReference type="RefSeq" id="WP_076629639.1">
    <property type="nucleotide sequence ID" value="NZ_CP019312.1"/>
</dbReference>
<dbReference type="EMBL" id="CP019312">
    <property type="protein sequence ID" value="APX13205.1"/>
    <property type="molecule type" value="Genomic_DNA"/>
</dbReference>
<evidence type="ECO:0000256" key="1">
    <source>
        <dbReference type="SAM" id="Phobius"/>
    </source>
</evidence>
<proteinExistence type="predicted"/>
<keyword evidence="1" id="KW-1133">Transmembrane helix</keyword>
<reference evidence="2 3" key="1">
    <citation type="submission" date="2017-01" db="EMBL/GenBank/DDBJ databases">
        <title>Complete genome of Tateyamaria omphalii DOK1-4 isolated from seawater in Dokdo.</title>
        <authorList>
            <person name="Kim J.H."/>
            <person name="Chi W.-J."/>
        </authorList>
    </citation>
    <scope>NUCLEOTIDE SEQUENCE [LARGE SCALE GENOMIC DNA]</scope>
    <source>
        <strain evidence="2 3">DOK1-4</strain>
    </source>
</reference>
<accession>A0A1P8MYN7</accession>
<feature type="transmembrane region" description="Helical" evidence="1">
    <location>
        <begin position="20"/>
        <end position="37"/>
    </location>
</feature>
<dbReference type="AlphaFoldDB" id="A0A1P8MYN7"/>
<dbReference type="STRING" id="299262.BWR18_17075"/>
<evidence type="ECO:0000313" key="2">
    <source>
        <dbReference type="EMBL" id="APX13205.1"/>
    </source>
</evidence>
<keyword evidence="3" id="KW-1185">Reference proteome</keyword>
<name>A0A1P8MYN7_9RHOB</name>
<evidence type="ECO:0000313" key="3">
    <source>
        <dbReference type="Proteomes" id="UP000186336"/>
    </source>
</evidence>
<keyword evidence="1" id="KW-0812">Transmembrane</keyword>
<gene>
    <name evidence="2" type="ORF">BWR18_17075</name>
</gene>
<dbReference type="OrthoDB" id="370541at2"/>
<organism evidence="2 3">
    <name type="scientific">Tateyamaria omphalii</name>
    <dbReference type="NCBI Taxonomy" id="299262"/>
    <lineage>
        <taxon>Bacteria</taxon>
        <taxon>Pseudomonadati</taxon>
        <taxon>Pseudomonadota</taxon>
        <taxon>Alphaproteobacteria</taxon>
        <taxon>Rhodobacterales</taxon>
        <taxon>Roseobacteraceae</taxon>
        <taxon>Tateyamaria</taxon>
    </lineage>
</organism>
<dbReference type="Proteomes" id="UP000186336">
    <property type="component" value="Chromosome"/>
</dbReference>
<keyword evidence="1" id="KW-0472">Membrane</keyword>
<protein>
    <submittedName>
        <fullName evidence="2">Uncharacterized protein</fullName>
    </submittedName>
</protein>